<dbReference type="InterPro" id="IPR005297">
    <property type="entry name" value="Lipoprotein_repeat"/>
</dbReference>
<dbReference type="Proteomes" id="UP000730482">
    <property type="component" value="Unassembled WGS sequence"/>
</dbReference>
<feature type="region of interest" description="Disordered" evidence="1">
    <location>
        <begin position="25"/>
        <end position="45"/>
    </location>
</feature>
<dbReference type="Pfam" id="PF03640">
    <property type="entry name" value="Lipoprotein_15"/>
    <property type="match status" value="2"/>
</dbReference>
<feature type="region of interest" description="Disordered" evidence="1">
    <location>
        <begin position="163"/>
        <end position="182"/>
    </location>
</feature>
<dbReference type="PANTHER" id="PTHR39335:SF1">
    <property type="entry name" value="BLL4220 PROTEIN"/>
    <property type="match status" value="1"/>
</dbReference>
<dbReference type="EMBL" id="JAAFYZ010000127">
    <property type="protein sequence ID" value="MBS2551111.1"/>
    <property type="molecule type" value="Genomic_DNA"/>
</dbReference>
<sequence length="182" mass="17856">MNRLIIASAGLLGAAALVAGCSSSGSSSSKASTTPSTSSSAPAASSALHTQNSQFGQILVNSSGRTLYLLTADKGNTSTCYNACAAIWAPDLTTGTPTSSGVTASMVGTTARTDNTTQVTYNGHPLYTYAGDTNSTDVTGEGVATFGGTWYVVGTNGNAIVSSASTMPSTPAPSSSGGGGGY</sequence>
<comment type="caution">
    <text evidence="3">The sequence shown here is derived from an EMBL/GenBank/DDBJ whole genome shotgun (WGS) entry which is preliminary data.</text>
</comment>
<feature type="compositionally biased region" description="Low complexity" evidence="1">
    <location>
        <begin position="163"/>
        <end position="175"/>
    </location>
</feature>
<keyword evidence="4" id="KW-1185">Reference proteome</keyword>
<proteinExistence type="predicted"/>
<keyword evidence="2" id="KW-0732">Signal</keyword>
<name>A0ABS5KYG3_9ACTN</name>
<evidence type="ECO:0000313" key="4">
    <source>
        <dbReference type="Proteomes" id="UP000730482"/>
    </source>
</evidence>
<protein>
    <recommendedName>
        <fullName evidence="5">Lipoprotein</fullName>
    </recommendedName>
</protein>
<gene>
    <name evidence="3" type="ORF">KGQ19_30000</name>
</gene>
<evidence type="ECO:0000256" key="2">
    <source>
        <dbReference type="SAM" id="SignalP"/>
    </source>
</evidence>
<reference evidence="3 4" key="1">
    <citation type="submission" date="2020-02" db="EMBL/GenBank/DDBJ databases">
        <title>Acidophilic actinobacteria isolated from forest soil.</title>
        <authorList>
            <person name="Golinska P."/>
        </authorList>
    </citation>
    <scope>NUCLEOTIDE SEQUENCE [LARGE SCALE GENOMIC DNA]</scope>
    <source>
        <strain evidence="3 4">NL8</strain>
    </source>
</reference>
<accession>A0ABS5KYG3</accession>
<dbReference type="PANTHER" id="PTHR39335">
    <property type="entry name" value="BLL4220 PROTEIN"/>
    <property type="match status" value="1"/>
</dbReference>
<dbReference type="RefSeq" id="WP_212015140.1">
    <property type="nucleotide sequence ID" value="NZ_JAAFYZ010000127.1"/>
</dbReference>
<feature type="chain" id="PRO_5045953792" description="Lipoprotein" evidence="2">
    <location>
        <begin position="20"/>
        <end position="182"/>
    </location>
</feature>
<evidence type="ECO:0000313" key="3">
    <source>
        <dbReference type="EMBL" id="MBS2551111.1"/>
    </source>
</evidence>
<organism evidence="3 4">
    <name type="scientific">Catenulispora pinistramenti</name>
    <dbReference type="NCBI Taxonomy" id="2705254"/>
    <lineage>
        <taxon>Bacteria</taxon>
        <taxon>Bacillati</taxon>
        <taxon>Actinomycetota</taxon>
        <taxon>Actinomycetes</taxon>
        <taxon>Catenulisporales</taxon>
        <taxon>Catenulisporaceae</taxon>
        <taxon>Catenulispora</taxon>
    </lineage>
</organism>
<evidence type="ECO:0008006" key="5">
    <source>
        <dbReference type="Google" id="ProtNLM"/>
    </source>
</evidence>
<feature type="signal peptide" evidence="2">
    <location>
        <begin position="1"/>
        <end position="19"/>
    </location>
</feature>
<dbReference type="PROSITE" id="PS51257">
    <property type="entry name" value="PROKAR_LIPOPROTEIN"/>
    <property type="match status" value="1"/>
</dbReference>
<evidence type="ECO:0000256" key="1">
    <source>
        <dbReference type="SAM" id="MobiDB-lite"/>
    </source>
</evidence>